<protein>
    <submittedName>
        <fullName evidence="2">Uncharacterized protein</fullName>
    </submittedName>
</protein>
<proteinExistence type="predicted"/>
<dbReference type="AlphaFoldDB" id="A0A8H2XM17"/>
<evidence type="ECO:0000313" key="2">
    <source>
        <dbReference type="EMBL" id="CAE6430225.1"/>
    </source>
</evidence>
<dbReference type="InterPro" id="IPR004242">
    <property type="entry name" value="Transposase_21"/>
</dbReference>
<evidence type="ECO:0000313" key="3">
    <source>
        <dbReference type="Proteomes" id="UP000663840"/>
    </source>
</evidence>
<dbReference type="Pfam" id="PF02992">
    <property type="entry name" value="Transposase_21"/>
    <property type="match status" value="1"/>
</dbReference>
<accession>A0A8H2XM17</accession>
<dbReference type="EMBL" id="CAJMWR010001617">
    <property type="protein sequence ID" value="CAE6430225.1"/>
    <property type="molecule type" value="Genomic_DNA"/>
</dbReference>
<name>A0A8H2XM17_9AGAM</name>
<feature type="region of interest" description="Disordered" evidence="1">
    <location>
        <begin position="213"/>
        <end position="254"/>
    </location>
</feature>
<feature type="region of interest" description="Disordered" evidence="1">
    <location>
        <begin position="92"/>
        <end position="130"/>
    </location>
</feature>
<sequence length="596" mass="64765">MTDGHCSLRRPAPSSSRSKRRRIQESDAESSDGDDVPQSWIPFIQESDAESSDGDDVPQSWIPCHCARHAGRRIQVHLRQRCEFSRAMTALRRQAPQHGRDPDASPTIQSPSPDRATSGLPSVTPNPTPVSIANETVLDVLQAATAPYRLGDLPADPGRSLDLDEIMASVGLGNTSNDRAYTPLPPDDLFDDITLPQLPPSLYGVELLPEEPALDNESNASPMLSPRSEYSDLADVSDSAGEFEEAGSDADSANTGQTILAEQELPRVGSEAPFELPHIPLDLPQPDNSTLPPPPHIRFYESLALDLHRAFGLTRAGVEYMLKSIDWSLGDTGVVEPRSKGVQGSTSPGLSKTLPALLKRAQIESFGDKYAVCPNVDCSHLVLASTLPRATQSYCKGCSSSLTKLRRQRIGAPPRYDPKLTYTHHSLIVQLVRLLSRPEIIAAIRNHKAHLSRPGRDRDLKEDIQDGRVWSGMKGPDGKSFFTPDGDEIGLILALDWFNSTTMVGSRSHSTGVISMAVANLPPDLRWNPENIILIGTIPGPVETKTDQLANFLDPLIDELLILWNNPETVLPTAPGEHVCLIKAALVICICDAPAA</sequence>
<feature type="compositionally biased region" description="Acidic residues" evidence="1">
    <location>
        <begin position="26"/>
        <end position="35"/>
    </location>
</feature>
<feature type="compositionally biased region" description="Acidic residues" evidence="1">
    <location>
        <begin position="47"/>
        <end position="56"/>
    </location>
</feature>
<organism evidence="2 3">
    <name type="scientific">Rhizoctonia solani</name>
    <dbReference type="NCBI Taxonomy" id="456999"/>
    <lineage>
        <taxon>Eukaryota</taxon>
        <taxon>Fungi</taxon>
        <taxon>Dikarya</taxon>
        <taxon>Basidiomycota</taxon>
        <taxon>Agaricomycotina</taxon>
        <taxon>Agaricomycetes</taxon>
        <taxon>Cantharellales</taxon>
        <taxon>Ceratobasidiaceae</taxon>
        <taxon>Rhizoctonia</taxon>
    </lineage>
</organism>
<comment type="caution">
    <text evidence="2">The sequence shown here is derived from an EMBL/GenBank/DDBJ whole genome shotgun (WGS) entry which is preliminary data.</text>
</comment>
<evidence type="ECO:0000256" key="1">
    <source>
        <dbReference type="SAM" id="MobiDB-lite"/>
    </source>
</evidence>
<gene>
    <name evidence="2" type="ORF">RDB_LOCUS64543</name>
</gene>
<feature type="region of interest" description="Disordered" evidence="1">
    <location>
        <begin position="1"/>
        <end position="57"/>
    </location>
</feature>
<dbReference type="Proteomes" id="UP000663840">
    <property type="component" value="Unassembled WGS sequence"/>
</dbReference>
<reference evidence="2" key="1">
    <citation type="submission" date="2021-01" db="EMBL/GenBank/DDBJ databases">
        <authorList>
            <person name="Kaushik A."/>
        </authorList>
    </citation>
    <scope>NUCLEOTIDE SEQUENCE</scope>
    <source>
        <strain evidence="2">AG1-1A</strain>
    </source>
</reference>
<feature type="compositionally biased region" description="Polar residues" evidence="1">
    <location>
        <begin position="119"/>
        <end position="130"/>
    </location>
</feature>